<organism evidence="2">
    <name type="scientific">Satyrvirus sp</name>
    <dbReference type="NCBI Taxonomy" id="2487771"/>
    <lineage>
        <taxon>Viruses</taxon>
        <taxon>Varidnaviria</taxon>
        <taxon>Bamfordvirae</taxon>
        <taxon>Nucleocytoviricota</taxon>
        <taxon>Megaviricetes</taxon>
        <taxon>Imitervirales</taxon>
        <taxon>Mimiviridae</taxon>
        <taxon>Megamimivirinae</taxon>
    </lineage>
</organism>
<dbReference type="GO" id="GO:0016539">
    <property type="term" value="P:intein-mediated protein splicing"/>
    <property type="evidence" value="ECO:0007669"/>
    <property type="project" value="InterPro"/>
</dbReference>
<evidence type="ECO:0000259" key="1">
    <source>
        <dbReference type="Pfam" id="PF01833"/>
    </source>
</evidence>
<protein>
    <recommendedName>
        <fullName evidence="1">IPT/TIG domain-containing protein</fullName>
    </recommendedName>
</protein>
<accession>A0A3G5ADN5</accession>
<gene>
    <name evidence="2" type="ORF">Satyrvirus7_32</name>
</gene>
<sequence length="271" mass="29971">MAAPVINFLSPAITSAPLTVVTIIGSNLLTTINVTFGAVSEVFLVIDASTIRATVPAQPPSTVPVVVTTTFGQSNTLFFRFVGTPCLAANTEILMADGSTKFVQNIYRGDIVAGDPENKTTFKVARLLEDKLNPRKKLFMATFWKDALEPNIPNKKTIMTAGHPVIVGNMRISAKFFTKNPKILLERIYAANILPKNEKKEFCVYDIQFETVGNYVANGLMVQSRSPRSYITPLPKELYFDPELYSPNTGLDDDPEYKFPLVRSVVDINKN</sequence>
<dbReference type="EMBL" id="MK072443">
    <property type="protein sequence ID" value="AYV85238.1"/>
    <property type="molecule type" value="Genomic_DNA"/>
</dbReference>
<dbReference type="PROSITE" id="PS50817">
    <property type="entry name" value="INTEIN_N_TER"/>
    <property type="match status" value="1"/>
</dbReference>
<name>A0A3G5ADN5_9VIRU</name>
<dbReference type="InterPro" id="IPR013783">
    <property type="entry name" value="Ig-like_fold"/>
</dbReference>
<dbReference type="Pfam" id="PF01833">
    <property type="entry name" value="TIG"/>
    <property type="match status" value="1"/>
</dbReference>
<dbReference type="InterPro" id="IPR014756">
    <property type="entry name" value="Ig_E-set"/>
</dbReference>
<dbReference type="InterPro" id="IPR002909">
    <property type="entry name" value="IPT_dom"/>
</dbReference>
<dbReference type="Gene3D" id="2.170.16.10">
    <property type="entry name" value="Hedgehog/Intein (Hint) domain"/>
    <property type="match status" value="1"/>
</dbReference>
<dbReference type="InterPro" id="IPR036844">
    <property type="entry name" value="Hint_dom_sf"/>
</dbReference>
<evidence type="ECO:0000313" key="2">
    <source>
        <dbReference type="EMBL" id="AYV85238.1"/>
    </source>
</evidence>
<feature type="domain" description="IPT/TIG" evidence="1">
    <location>
        <begin position="4"/>
        <end position="75"/>
    </location>
</feature>
<reference evidence="2" key="1">
    <citation type="submission" date="2018-10" db="EMBL/GenBank/DDBJ databases">
        <title>Hidden diversity of soil giant viruses.</title>
        <authorList>
            <person name="Schulz F."/>
            <person name="Alteio L."/>
            <person name="Goudeau D."/>
            <person name="Ryan E.M."/>
            <person name="Malmstrom R.R."/>
            <person name="Blanchard J."/>
            <person name="Woyke T."/>
        </authorList>
    </citation>
    <scope>NUCLEOTIDE SEQUENCE</scope>
    <source>
        <strain evidence="2">SAV1</strain>
    </source>
</reference>
<dbReference type="SUPFAM" id="SSF81296">
    <property type="entry name" value="E set domains"/>
    <property type="match status" value="1"/>
</dbReference>
<proteinExistence type="predicted"/>
<dbReference type="SUPFAM" id="SSF51294">
    <property type="entry name" value="Hedgehog/intein (Hint) domain"/>
    <property type="match status" value="1"/>
</dbReference>
<dbReference type="InterPro" id="IPR006141">
    <property type="entry name" value="Intein_N"/>
</dbReference>
<dbReference type="Gene3D" id="2.60.40.10">
    <property type="entry name" value="Immunoglobulins"/>
    <property type="match status" value="1"/>
</dbReference>